<sequence>MLAGPPVCPSCIICLPALHRCSSLCLSYSFPGGPVPVRLPPYTPQHGQLQCPPTTMAARDTSSLLVGLLVLFHTWGAWAGVEVNMEDRVEVYRGETAQITCMFTSFDGVSGMPIQWFYTTRSGNKQRIYYQNSTKNGVDGGTPFTDRISVNGTGASGEIVLTINAVELEDELEFICSIKTGEGRTQLKVFETPGPPSIEGVQTGISVNEYSKIGTCEVKNGFPKPNIAWYRNNTPLRAVQNVLKMVPSITTESSGLFSVKSELSMTVRKEDKDDLFYCEVTYFVPGGLRMTETNQINITVYYPSTAVSVWVESPKGKIKEGDSIELHCNGNGNMPSSILSFSYGEGKTLEGNMLVLDNVTRLNSGVYHCSSMDTDTFEEVSGNTTVFINYLDPAVVMPKDSAVVTMGKEFKATCNALSSLQTHTVWFKDEVEVSVGHSLILKDATFDTAGTYTCVVTVPEIEGMETSGTLDVNVQGPPQIINPDFTEVKKSLQEMVDLSCNVRGFPAPSVIWSTSDGKILKTTSQTETKEGVESVVSIKVTADITAFCNASNDFGNDAVTFNITAIDLFSAKPTPTPAATTTSSTIPATTSSTTIPDNTSSSTIPATTSSTTIPDNTSSTAIPAATVKAEIPILPKKIKKEGNGVIIAVIIICILLLAILGSVLYFLYKKGKICGRSGKQDLTKEKTSKDNIVVEMKSDSTEEAVLLGVNGDKQSPRTQ</sequence>
<dbReference type="Gene3D" id="2.60.40.10">
    <property type="entry name" value="Immunoglobulins"/>
    <property type="match status" value="5"/>
</dbReference>
<dbReference type="GO" id="GO:0016020">
    <property type="term" value="C:membrane"/>
    <property type="evidence" value="ECO:0007669"/>
    <property type="project" value="UniProtKB-SubCell"/>
</dbReference>
<dbReference type="GO" id="GO:0035020">
    <property type="term" value="P:regulation of Rac protein signal transduction"/>
    <property type="evidence" value="ECO:0007669"/>
    <property type="project" value="TreeGrafter"/>
</dbReference>
<evidence type="ECO:0000256" key="4">
    <source>
        <dbReference type="ARBA" id="ARBA00023136"/>
    </source>
</evidence>
<evidence type="ECO:0000259" key="8">
    <source>
        <dbReference type="PROSITE" id="PS50835"/>
    </source>
</evidence>
<feature type="domain" description="Ig-like" evidence="8">
    <location>
        <begin position="196"/>
        <end position="297"/>
    </location>
</feature>
<dbReference type="RefSeq" id="XP_029302053.1">
    <property type="nucleotide sequence ID" value="XM_029446193.1"/>
</dbReference>
<protein>
    <submittedName>
        <fullName evidence="10">Melanoma cell adhesion molecule b isoform X1</fullName>
    </submittedName>
</protein>
<dbReference type="GO" id="GO:0061041">
    <property type="term" value="P:regulation of wound healing"/>
    <property type="evidence" value="ECO:0007669"/>
    <property type="project" value="TreeGrafter"/>
</dbReference>
<dbReference type="CDD" id="cd00096">
    <property type="entry name" value="Ig"/>
    <property type="match status" value="2"/>
</dbReference>
<comment type="subcellular location">
    <subcellularLocation>
        <location evidence="1">Membrane</location>
        <topology evidence="1">Single-pass membrane protein</topology>
    </subcellularLocation>
</comment>
<proteinExistence type="predicted"/>
<evidence type="ECO:0000256" key="1">
    <source>
        <dbReference type="ARBA" id="ARBA00004167"/>
    </source>
</evidence>
<dbReference type="AlphaFoldDB" id="A0A6J2QTY7"/>
<dbReference type="PANTHER" id="PTHR45889">
    <property type="entry name" value="IG-LIKE DOMAIN-CONTAINING PROTEIN"/>
    <property type="match status" value="1"/>
</dbReference>
<dbReference type="InterPro" id="IPR007110">
    <property type="entry name" value="Ig-like_dom"/>
</dbReference>
<dbReference type="CDD" id="cd00099">
    <property type="entry name" value="IgV"/>
    <property type="match status" value="1"/>
</dbReference>
<feature type="transmembrane region" description="Helical" evidence="7">
    <location>
        <begin position="645"/>
        <end position="668"/>
    </location>
</feature>
<dbReference type="SUPFAM" id="SSF48726">
    <property type="entry name" value="Immunoglobulin"/>
    <property type="match status" value="5"/>
</dbReference>
<evidence type="ECO:0000313" key="10">
    <source>
        <dbReference type="RefSeq" id="XP_029302053.1"/>
    </source>
</evidence>
<accession>A0A6J2QTY7</accession>
<reference evidence="10" key="1">
    <citation type="submission" date="2025-08" db="UniProtKB">
        <authorList>
            <consortium name="RefSeq"/>
        </authorList>
    </citation>
    <scope>IDENTIFICATION</scope>
</reference>
<keyword evidence="5" id="KW-1015">Disulfide bond</keyword>
<dbReference type="Pfam" id="PF13895">
    <property type="entry name" value="Ig_2"/>
    <property type="match status" value="1"/>
</dbReference>
<feature type="domain" description="Ig-like" evidence="8">
    <location>
        <begin position="478"/>
        <end position="564"/>
    </location>
</feature>
<dbReference type="GO" id="GO:0044291">
    <property type="term" value="C:cell-cell contact zone"/>
    <property type="evidence" value="ECO:0007669"/>
    <property type="project" value="TreeGrafter"/>
</dbReference>
<evidence type="ECO:0000256" key="3">
    <source>
        <dbReference type="ARBA" id="ARBA00022989"/>
    </source>
</evidence>
<feature type="domain" description="Ig-like" evidence="8">
    <location>
        <begin position="393"/>
        <end position="471"/>
    </location>
</feature>
<feature type="domain" description="Ig-like" evidence="8">
    <location>
        <begin position="52"/>
        <end position="190"/>
    </location>
</feature>
<feature type="domain" description="Ig-like" evidence="8">
    <location>
        <begin position="303"/>
        <end position="381"/>
    </location>
</feature>
<dbReference type="Proteomes" id="UP000504630">
    <property type="component" value="Chromosome 13"/>
</dbReference>
<dbReference type="Pfam" id="PF07686">
    <property type="entry name" value="V-set"/>
    <property type="match status" value="1"/>
</dbReference>
<keyword evidence="9" id="KW-1185">Reference proteome</keyword>
<dbReference type="GO" id="GO:0043184">
    <property type="term" value="F:vascular endothelial growth factor receptor 2 binding"/>
    <property type="evidence" value="ECO:0007669"/>
    <property type="project" value="TreeGrafter"/>
</dbReference>
<dbReference type="GO" id="GO:0007156">
    <property type="term" value="P:homophilic cell adhesion via plasma membrane adhesion molecules"/>
    <property type="evidence" value="ECO:0007669"/>
    <property type="project" value="TreeGrafter"/>
</dbReference>
<dbReference type="InterPro" id="IPR013783">
    <property type="entry name" value="Ig-like_fold"/>
</dbReference>
<dbReference type="Pfam" id="PF08205">
    <property type="entry name" value="C2-set_2"/>
    <property type="match status" value="1"/>
</dbReference>
<feature type="compositionally biased region" description="Low complexity" evidence="6">
    <location>
        <begin position="578"/>
        <end position="614"/>
    </location>
</feature>
<dbReference type="CTD" id="338313"/>
<dbReference type="OrthoDB" id="6431884at2759"/>
<dbReference type="SMART" id="SM00409">
    <property type="entry name" value="IG"/>
    <property type="match status" value="3"/>
</dbReference>
<keyword evidence="4 7" id="KW-0472">Membrane</keyword>
<keyword evidence="3 7" id="KW-1133">Transmembrane helix</keyword>
<evidence type="ECO:0000256" key="6">
    <source>
        <dbReference type="SAM" id="MobiDB-lite"/>
    </source>
</evidence>
<keyword evidence="2 7" id="KW-0812">Transmembrane</keyword>
<dbReference type="PANTHER" id="PTHR45889:SF3">
    <property type="entry name" value="CELL ADHESION MOLECULE 4"/>
    <property type="match status" value="1"/>
</dbReference>
<evidence type="ECO:0000313" key="9">
    <source>
        <dbReference type="Proteomes" id="UP000504630"/>
    </source>
</evidence>
<evidence type="ECO:0000256" key="5">
    <source>
        <dbReference type="ARBA" id="ARBA00023157"/>
    </source>
</evidence>
<dbReference type="InterPro" id="IPR013106">
    <property type="entry name" value="Ig_V-set"/>
</dbReference>
<name>A0A6J2QTY7_COTGO</name>
<dbReference type="PROSITE" id="PS50835">
    <property type="entry name" value="IG_LIKE"/>
    <property type="match status" value="5"/>
</dbReference>
<dbReference type="KEGG" id="cgob:115017595"/>
<dbReference type="InParanoid" id="A0A6J2QTY7"/>
<feature type="region of interest" description="Disordered" evidence="6">
    <location>
        <begin position="578"/>
        <end position="617"/>
    </location>
</feature>
<dbReference type="InterPro" id="IPR003599">
    <property type="entry name" value="Ig_sub"/>
</dbReference>
<dbReference type="InterPro" id="IPR036179">
    <property type="entry name" value="Ig-like_dom_sf"/>
</dbReference>
<dbReference type="GeneID" id="115017595"/>
<gene>
    <name evidence="10" type="primary">mcamb</name>
</gene>
<dbReference type="InterPro" id="IPR013162">
    <property type="entry name" value="CD80_C2-set"/>
</dbReference>
<organism evidence="9 10">
    <name type="scientific">Cottoperca gobio</name>
    <name type="common">Frogmouth</name>
    <name type="synonym">Aphritis gobio</name>
    <dbReference type="NCBI Taxonomy" id="56716"/>
    <lineage>
        <taxon>Eukaryota</taxon>
        <taxon>Metazoa</taxon>
        <taxon>Chordata</taxon>
        <taxon>Craniata</taxon>
        <taxon>Vertebrata</taxon>
        <taxon>Euteleostomi</taxon>
        <taxon>Actinopterygii</taxon>
        <taxon>Neopterygii</taxon>
        <taxon>Teleostei</taxon>
        <taxon>Neoteleostei</taxon>
        <taxon>Acanthomorphata</taxon>
        <taxon>Eupercaria</taxon>
        <taxon>Perciformes</taxon>
        <taxon>Notothenioidei</taxon>
        <taxon>Bovichtidae</taxon>
        <taxon>Cottoperca</taxon>
    </lineage>
</organism>
<evidence type="ECO:0000256" key="2">
    <source>
        <dbReference type="ARBA" id="ARBA00022692"/>
    </source>
</evidence>
<evidence type="ECO:0000256" key="7">
    <source>
        <dbReference type="SAM" id="Phobius"/>
    </source>
</evidence>